<evidence type="ECO:0000256" key="5">
    <source>
        <dbReference type="ARBA" id="ARBA00023098"/>
    </source>
</evidence>
<keyword evidence="3 7" id="KW-0808">Transferase</keyword>
<dbReference type="InterPro" id="IPR011004">
    <property type="entry name" value="Trimer_LpxA-like_sf"/>
</dbReference>
<keyword evidence="2 7" id="KW-0441">Lipid A biosynthesis</keyword>
<dbReference type="InterPro" id="IPR007691">
    <property type="entry name" value="LpxD"/>
</dbReference>
<dbReference type="RefSeq" id="WP_345531196.1">
    <property type="nucleotide sequence ID" value="NZ_BAABLD010000002.1"/>
</dbReference>
<keyword evidence="4 7" id="KW-0677">Repeat</keyword>
<proteinExistence type="inferred from homology"/>
<evidence type="ECO:0000313" key="9">
    <source>
        <dbReference type="EMBL" id="GAA5158981.1"/>
    </source>
</evidence>
<dbReference type="NCBIfam" id="TIGR01853">
    <property type="entry name" value="lipid_A_lpxD"/>
    <property type="match status" value="1"/>
</dbReference>
<feature type="domain" description="UDP-3-O-[3-hydroxymyristoyl] glucosamine N-acyltransferase non-repeat region" evidence="8">
    <location>
        <begin position="25"/>
        <end position="91"/>
    </location>
</feature>
<dbReference type="SUPFAM" id="SSF51161">
    <property type="entry name" value="Trimeric LpxA-like enzymes"/>
    <property type="match status" value="1"/>
</dbReference>
<name>A0ABP9Q9R6_9RHOO</name>
<comment type="similarity">
    <text evidence="7">Belongs to the transferase hexapeptide repeat family. LpxD subfamily.</text>
</comment>
<evidence type="ECO:0000256" key="1">
    <source>
        <dbReference type="ARBA" id="ARBA00022516"/>
    </source>
</evidence>
<comment type="subunit">
    <text evidence="7">Homotrimer.</text>
</comment>
<dbReference type="Proteomes" id="UP001500547">
    <property type="component" value="Unassembled WGS sequence"/>
</dbReference>
<comment type="function">
    <text evidence="7">Catalyzes the N-acylation of UDP-3-O-acylglucosamine using 3-hydroxyacyl-ACP as the acyl donor. Is involved in the biosynthesis of lipid A, a phosphorylated glycolipid that anchors the lipopolysaccharide to the outer membrane of the cell.</text>
</comment>
<comment type="catalytic activity">
    <reaction evidence="7">
        <text>a UDP-3-O-[(3R)-3-hydroxyacyl]-alpha-D-glucosamine + a (3R)-hydroxyacyl-[ACP] = a UDP-2-N,3-O-bis[(3R)-3-hydroxyacyl]-alpha-D-glucosamine + holo-[ACP] + H(+)</text>
        <dbReference type="Rhea" id="RHEA:53836"/>
        <dbReference type="Rhea" id="RHEA-COMP:9685"/>
        <dbReference type="Rhea" id="RHEA-COMP:9945"/>
        <dbReference type="ChEBI" id="CHEBI:15378"/>
        <dbReference type="ChEBI" id="CHEBI:64479"/>
        <dbReference type="ChEBI" id="CHEBI:78827"/>
        <dbReference type="ChEBI" id="CHEBI:137740"/>
        <dbReference type="ChEBI" id="CHEBI:137748"/>
        <dbReference type="EC" id="2.3.1.191"/>
    </reaction>
</comment>
<evidence type="ECO:0000256" key="6">
    <source>
        <dbReference type="ARBA" id="ARBA00023315"/>
    </source>
</evidence>
<dbReference type="NCBIfam" id="NF002060">
    <property type="entry name" value="PRK00892.1"/>
    <property type="match status" value="1"/>
</dbReference>
<evidence type="ECO:0000256" key="2">
    <source>
        <dbReference type="ARBA" id="ARBA00022556"/>
    </source>
</evidence>
<evidence type="ECO:0000313" key="10">
    <source>
        <dbReference type="Proteomes" id="UP001500547"/>
    </source>
</evidence>
<comment type="pathway">
    <text evidence="7">Bacterial outer membrane biogenesis; LPS lipid A biosynthesis.</text>
</comment>
<sequence>MSDHSRTLSEIAAALGGELQGNGQLRIRQVAPLERAGEAEIGFVAHAKYRKGLETTQAAALILPRSLADAWSGPRIVVDDPYLYFARVSQLLNPPPAVVRGIHPSAVVLSPVPASASIGALAYVGENCSIAEGVVVGPGCVIEQGVTIGEATWLHSRVVIKSDCVLGRECILHSGVVIGTDGFGIARRKDGSWEKIPQIGRVVIGDCVEIGANTCIDRGALDDTLIGNGVKLDNLIQIGHNCQVGDNTAMAAMSGIAGSTKIGKRVLVGGASGVAGHIEIADDIVLSAHSSVTKSLTEKAVYTSVIPVQPHIEWARNAVQVKHLDAMADRIKQLEKRLNELELKEGEKNE</sequence>
<keyword evidence="10" id="KW-1185">Reference proteome</keyword>
<comment type="caution">
    <text evidence="9">The sequence shown here is derived from an EMBL/GenBank/DDBJ whole genome shotgun (WGS) entry which is preliminary data.</text>
</comment>
<evidence type="ECO:0000259" key="8">
    <source>
        <dbReference type="Pfam" id="PF04613"/>
    </source>
</evidence>
<dbReference type="EMBL" id="BAABLD010000002">
    <property type="protein sequence ID" value="GAA5158981.1"/>
    <property type="molecule type" value="Genomic_DNA"/>
</dbReference>
<dbReference type="Gene3D" id="1.20.5.170">
    <property type="match status" value="1"/>
</dbReference>
<keyword evidence="5 7" id="KW-0443">Lipid metabolism</keyword>
<dbReference type="Gene3D" id="2.160.10.10">
    <property type="entry name" value="Hexapeptide repeat proteins"/>
    <property type="match status" value="1"/>
</dbReference>
<evidence type="ECO:0000256" key="3">
    <source>
        <dbReference type="ARBA" id="ARBA00022679"/>
    </source>
</evidence>
<evidence type="ECO:0000256" key="4">
    <source>
        <dbReference type="ARBA" id="ARBA00022737"/>
    </source>
</evidence>
<dbReference type="Pfam" id="PF04613">
    <property type="entry name" value="LpxD"/>
    <property type="match status" value="1"/>
</dbReference>
<protein>
    <recommendedName>
        <fullName evidence="7">UDP-3-O-acylglucosamine N-acyltransferase</fullName>
        <ecNumber evidence="7">2.3.1.191</ecNumber>
    </recommendedName>
</protein>
<dbReference type="InterPro" id="IPR001451">
    <property type="entry name" value="Hexapep"/>
</dbReference>
<feature type="active site" description="Proton acceptor" evidence="7">
    <location>
        <position position="240"/>
    </location>
</feature>
<dbReference type="EC" id="2.3.1.191" evidence="7"/>
<dbReference type="CDD" id="cd03352">
    <property type="entry name" value="LbH_LpxD"/>
    <property type="match status" value="1"/>
</dbReference>
<organism evidence="9 10">
    <name type="scientific">Viridibacterium curvum</name>
    <dbReference type="NCBI Taxonomy" id="1101404"/>
    <lineage>
        <taxon>Bacteria</taxon>
        <taxon>Pseudomonadati</taxon>
        <taxon>Pseudomonadota</taxon>
        <taxon>Betaproteobacteria</taxon>
        <taxon>Rhodocyclales</taxon>
        <taxon>Rhodocyclaceae</taxon>
        <taxon>Viridibacterium</taxon>
    </lineage>
</organism>
<accession>A0ABP9Q9R6</accession>
<dbReference type="Pfam" id="PF00132">
    <property type="entry name" value="Hexapep"/>
    <property type="match status" value="1"/>
</dbReference>
<reference evidence="10" key="1">
    <citation type="journal article" date="2019" name="Int. J. Syst. Evol. Microbiol.">
        <title>The Global Catalogue of Microorganisms (GCM) 10K type strain sequencing project: providing services to taxonomists for standard genome sequencing and annotation.</title>
        <authorList>
            <consortium name="The Broad Institute Genomics Platform"/>
            <consortium name="The Broad Institute Genome Sequencing Center for Infectious Disease"/>
            <person name="Wu L."/>
            <person name="Ma J."/>
        </authorList>
    </citation>
    <scope>NUCLEOTIDE SEQUENCE [LARGE SCALE GENOMIC DNA]</scope>
    <source>
        <strain evidence="10">JCM 18715</strain>
    </source>
</reference>
<dbReference type="Pfam" id="PF14602">
    <property type="entry name" value="Hexapep_2"/>
    <property type="match status" value="1"/>
</dbReference>
<keyword evidence="1 7" id="KW-0444">Lipid biosynthesis</keyword>
<dbReference type="PANTHER" id="PTHR43378">
    <property type="entry name" value="UDP-3-O-ACYLGLUCOSAMINE N-ACYLTRANSFERASE"/>
    <property type="match status" value="1"/>
</dbReference>
<dbReference type="PANTHER" id="PTHR43378:SF2">
    <property type="entry name" value="UDP-3-O-ACYLGLUCOSAMINE N-ACYLTRANSFERASE 1, MITOCHONDRIAL-RELATED"/>
    <property type="match status" value="1"/>
</dbReference>
<dbReference type="Gene3D" id="3.40.1390.10">
    <property type="entry name" value="MurE/MurF, N-terminal domain"/>
    <property type="match status" value="1"/>
</dbReference>
<dbReference type="HAMAP" id="MF_00523">
    <property type="entry name" value="LpxD"/>
    <property type="match status" value="1"/>
</dbReference>
<gene>
    <name evidence="7 9" type="primary">lpxD</name>
    <name evidence="9" type="ORF">GCM10025770_04470</name>
</gene>
<keyword evidence="6 7" id="KW-0012">Acyltransferase</keyword>
<dbReference type="InterPro" id="IPR020573">
    <property type="entry name" value="UDP_GlcNAc_AcTrfase_non-rep"/>
</dbReference>
<evidence type="ECO:0000256" key="7">
    <source>
        <dbReference type="HAMAP-Rule" id="MF_00523"/>
    </source>
</evidence>